<feature type="region of interest" description="Disordered" evidence="1">
    <location>
        <begin position="202"/>
        <end position="225"/>
    </location>
</feature>
<sequence>MVLPASPGQWPGEGGLERMYPVADVVILLATSSVLRREATEVHPRHARVLRGSAMLLNGFVVVQGQFIGARHLGPLQPPLTDCTPGRQVEQTGCNSPTSLILRIQLGVEEVLEERLVLLVDERCRHFYLACRPVGLRCKVCDTSVQGKGGGGHSSGTYYRDSMTGRHPIRRKTRALTDCCCCWGPATWVELFDAVRRRRGRSAAARGDTSEEDEDLGLPRSPCNSPTTADVLLEKGGLKPETTWVHVGVSPFKDSSPRSNARTRFPVDLYSQNDDLIARTCLNDGCRVSCRVIIIISKLVSGSMGKKIVQEPPPRDKYTVIATRTRLCRAYHALASSYCTCVSFFGTSTSTLSQKIIIQLAPLCGHLDPPLGKEDGTRRDIFETIADGRDGLPSRR</sequence>
<dbReference type="EMBL" id="OB794561">
    <property type="protein sequence ID" value="CAD7430599.1"/>
    <property type="molecule type" value="Genomic_DNA"/>
</dbReference>
<evidence type="ECO:0000313" key="2">
    <source>
        <dbReference type="EMBL" id="CAD7430599.1"/>
    </source>
</evidence>
<dbReference type="AlphaFoldDB" id="A0A7R9EBE5"/>
<protein>
    <submittedName>
        <fullName evidence="2">Uncharacterized protein</fullName>
    </submittedName>
</protein>
<gene>
    <name evidence="2" type="ORF">TMSB3V08_LOCUS7353</name>
</gene>
<accession>A0A7R9EBE5</accession>
<reference evidence="2" key="1">
    <citation type="submission" date="2020-11" db="EMBL/GenBank/DDBJ databases">
        <authorList>
            <person name="Tran Van P."/>
        </authorList>
    </citation>
    <scope>NUCLEOTIDE SEQUENCE</scope>
</reference>
<name>A0A7R9EBE5_9NEOP</name>
<proteinExistence type="predicted"/>
<organism evidence="2">
    <name type="scientific">Timema monikensis</name>
    <dbReference type="NCBI Taxonomy" id="170555"/>
    <lineage>
        <taxon>Eukaryota</taxon>
        <taxon>Metazoa</taxon>
        <taxon>Ecdysozoa</taxon>
        <taxon>Arthropoda</taxon>
        <taxon>Hexapoda</taxon>
        <taxon>Insecta</taxon>
        <taxon>Pterygota</taxon>
        <taxon>Neoptera</taxon>
        <taxon>Polyneoptera</taxon>
        <taxon>Phasmatodea</taxon>
        <taxon>Timematodea</taxon>
        <taxon>Timematoidea</taxon>
        <taxon>Timematidae</taxon>
        <taxon>Timema</taxon>
    </lineage>
</organism>
<evidence type="ECO:0000256" key="1">
    <source>
        <dbReference type="SAM" id="MobiDB-lite"/>
    </source>
</evidence>